<comment type="caution">
    <text evidence="1">The sequence shown here is derived from an EMBL/GenBank/DDBJ whole genome shotgun (WGS) entry which is preliminary data.</text>
</comment>
<feature type="non-terminal residue" evidence="1">
    <location>
        <position position="87"/>
    </location>
</feature>
<evidence type="ECO:0000313" key="1">
    <source>
        <dbReference type="EMBL" id="CAG8851138.1"/>
    </source>
</evidence>
<feature type="non-terminal residue" evidence="1">
    <location>
        <position position="1"/>
    </location>
</feature>
<gene>
    <name evidence="1" type="ORF">RPERSI_LOCUS36424</name>
</gene>
<dbReference type="EMBL" id="CAJVQC010174406">
    <property type="protein sequence ID" value="CAG8851138.1"/>
    <property type="molecule type" value="Genomic_DNA"/>
</dbReference>
<name>A0ACA9SZD9_9GLOM</name>
<reference evidence="1" key="1">
    <citation type="submission" date="2021-06" db="EMBL/GenBank/DDBJ databases">
        <authorList>
            <person name="Kallberg Y."/>
            <person name="Tangrot J."/>
            <person name="Rosling A."/>
        </authorList>
    </citation>
    <scope>NUCLEOTIDE SEQUENCE</scope>
    <source>
        <strain evidence="1">MA461A</strain>
    </source>
</reference>
<sequence length="87" mass="10579">VTSYFHTRISESNLKSPSAEEISELIETVARTWPPGRLKEFPDLKFQYEEESESQEFFCPYVWALIYRHTWIYWDEEKARILHDYIT</sequence>
<dbReference type="Proteomes" id="UP000789920">
    <property type="component" value="Unassembled WGS sequence"/>
</dbReference>
<accession>A0ACA9SZD9</accession>
<organism evidence="1 2">
    <name type="scientific">Racocetra persica</name>
    <dbReference type="NCBI Taxonomy" id="160502"/>
    <lineage>
        <taxon>Eukaryota</taxon>
        <taxon>Fungi</taxon>
        <taxon>Fungi incertae sedis</taxon>
        <taxon>Mucoromycota</taxon>
        <taxon>Glomeromycotina</taxon>
        <taxon>Glomeromycetes</taxon>
        <taxon>Diversisporales</taxon>
        <taxon>Gigasporaceae</taxon>
        <taxon>Racocetra</taxon>
    </lineage>
</organism>
<evidence type="ECO:0000313" key="2">
    <source>
        <dbReference type="Proteomes" id="UP000789920"/>
    </source>
</evidence>
<protein>
    <submittedName>
        <fullName evidence="1">19571_t:CDS:1</fullName>
    </submittedName>
</protein>
<proteinExistence type="predicted"/>
<keyword evidence="2" id="KW-1185">Reference proteome</keyword>